<dbReference type="eggNOG" id="COG3307">
    <property type="taxonomic scope" value="Bacteria"/>
</dbReference>
<feature type="transmembrane region" description="Helical" evidence="1">
    <location>
        <begin position="235"/>
        <end position="255"/>
    </location>
</feature>
<feature type="transmembrane region" description="Helical" evidence="1">
    <location>
        <begin position="365"/>
        <end position="394"/>
    </location>
</feature>
<organism evidence="2 3">
    <name type="scientific">Paramagnetospirillum caucaseum</name>
    <dbReference type="NCBI Taxonomy" id="1244869"/>
    <lineage>
        <taxon>Bacteria</taxon>
        <taxon>Pseudomonadati</taxon>
        <taxon>Pseudomonadota</taxon>
        <taxon>Alphaproteobacteria</taxon>
        <taxon>Rhodospirillales</taxon>
        <taxon>Magnetospirillaceae</taxon>
        <taxon>Paramagnetospirillum</taxon>
    </lineage>
</organism>
<feature type="transmembrane region" description="Helical" evidence="1">
    <location>
        <begin position="132"/>
        <end position="154"/>
    </location>
</feature>
<dbReference type="PATRIC" id="fig|1244869.3.peg.735"/>
<feature type="transmembrane region" description="Helical" evidence="1">
    <location>
        <begin position="104"/>
        <end position="120"/>
    </location>
</feature>
<proteinExistence type="predicted"/>
<name>M2ZV41_9PROT</name>
<keyword evidence="1" id="KW-1133">Transmembrane helix</keyword>
<accession>M2ZV41</accession>
<evidence type="ECO:0000256" key="1">
    <source>
        <dbReference type="SAM" id="Phobius"/>
    </source>
</evidence>
<feature type="transmembrane region" description="Helical" evidence="1">
    <location>
        <begin position="334"/>
        <end position="353"/>
    </location>
</feature>
<feature type="transmembrane region" description="Helical" evidence="1">
    <location>
        <begin position="37"/>
        <end position="55"/>
    </location>
</feature>
<feature type="transmembrane region" description="Helical" evidence="1">
    <location>
        <begin position="188"/>
        <end position="204"/>
    </location>
</feature>
<sequence>MATILLSATGLLIGLLSVLLSDKHFALGVWQQSEPVIIATHFGASLCWAGLAVGWRREPSLASMLRSPLVLPALALAVWSALAASLAEFPGLALLGAPQSGEGPLWYLDLAAFVMAAWRLRDENTRIHDVLVLIGGLVILGVGVCNLSRTVTWLPFRTGIGFFGFAEFLGYSALALLPVAWNARERGNRFWSVIAAVGILGVLMSRNRTAMAGFVVIAVFLMPLRLTIPAWLIRYRMALVIAVISIVSLAPYVLLNHVTWFHGTFSLWSRSILHSVIAPHVFDSLKTAFFGHGWGHFTEYLARHVADTGISLVDGKWKDLYRDEFHSHNAALEAAFATGLPGLTLAIILRAGIALGAAPQAGRMAFGFALALALTDATWFMLPLSLAPLGFALAALAPVRTEWRNTAAGRQGSLMVAVGGGAVTLAATLVLFNNAVMTGRLEACLSPQPAIVDCGHVQVPTDPRGQNFDLAVSISNSLTASQRRSTTLELSPEHAEFLSRLIREGAERTKSNGSALLPIVIANAVGQSAFPSPTIPWLSMTPELDAMWREEIIRLIEIAPNRMDIAAIYLNWLIAEGRDGPDDTLLPKLEQLQPSHPVVLWFRGVRLIADPSSAHQANGLNMLHRAIALGAGRFVPIADDVTKSLAH</sequence>
<comment type="caution">
    <text evidence="2">The sequence shown here is derived from an EMBL/GenBank/DDBJ whole genome shotgun (WGS) entry which is preliminary data.</text>
</comment>
<evidence type="ECO:0000313" key="2">
    <source>
        <dbReference type="EMBL" id="EME71267.1"/>
    </source>
</evidence>
<dbReference type="Proteomes" id="UP000011744">
    <property type="component" value="Unassembled WGS sequence"/>
</dbReference>
<dbReference type="AlphaFoldDB" id="M2ZV41"/>
<feature type="transmembrane region" description="Helical" evidence="1">
    <location>
        <begin position="414"/>
        <end position="432"/>
    </location>
</feature>
<keyword evidence="1" id="KW-0812">Transmembrane</keyword>
<keyword evidence="3" id="KW-1185">Reference proteome</keyword>
<reference evidence="2 3" key="1">
    <citation type="journal article" date="2014" name="Genome Announc.">
        <title>Draft Genome Sequence of Magnetospirillum sp. Strain SO-1, a Freshwater Magnetotactic Bacterium Isolated from the Ol'khovka River, Russia.</title>
        <authorList>
            <person name="Grouzdev D.S."/>
            <person name="Dziuba M.V."/>
            <person name="Sukhacheva M.S."/>
            <person name="Mardanov A.V."/>
            <person name="Beletskiy A.V."/>
            <person name="Kuznetsov B.B."/>
            <person name="Skryabin K.G."/>
        </authorList>
    </citation>
    <scope>NUCLEOTIDE SEQUENCE [LARGE SCALE GENOMIC DNA]</scope>
    <source>
        <strain evidence="2 3">SO-1</strain>
    </source>
</reference>
<keyword evidence="1" id="KW-0472">Membrane</keyword>
<gene>
    <name evidence="2" type="ORF">H261_03683</name>
</gene>
<feature type="transmembrane region" description="Helical" evidence="1">
    <location>
        <begin position="160"/>
        <end position="181"/>
    </location>
</feature>
<dbReference type="EMBL" id="AONQ01000006">
    <property type="protein sequence ID" value="EME71267.1"/>
    <property type="molecule type" value="Genomic_DNA"/>
</dbReference>
<feature type="transmembrane region" description="Helical" evidence="1">
    <location>
        <begin position="210"/>
        <end position="228"/>
    </location>
</feature>
<evidence type="ECO:0008006" key="4">
    <source>
        <dbReference type="Google" id="ProtNLM"/>
    </source>
</evidence>
<feature type="transmembrane region" description="Helical" evidence="1">
    <location>
        <begin position="67"/>
        <end position="84"/>
    </location>
</feature>
<protein>
    <recommendedName>
        <fullName evidence="4">Lipid A core-O-antigen ligase</fullName>
    </recommendedName>
</protein>
<evidence type="ECO:0000313" key="3">
    <source>
        <dbReference type="Proteomes" id="UP000011744"/>
    </source>
</evidence>